<dbReference type="GeneID" id="20343501"/>
<proteinExistence type="predicted"/>
<feature type="compositionally biased region" description="Low complexity" evidence="1">
    <location>
        <begin position="9"/>
        <end position="27"/>
    </location>
</feature>
<feature type="compositionally biased region" description="Polar residues" evidence="1">
    <location>
        <begin position="295"/>
        <end position="314"/>
    </location>
</feature>
<reference evidence="2" key="3">
    <citation type="submission" date="2010-09" db="EMBL/GenBank/DDBJ databases">
        <title>Annotation of Gaeumannomyces graminis var. tritici R3-111a-1.</title>
        <authorList>
            <consortium name="The Broad Institute Genome Sequencing Platform"/>
            <person name="Ma L.-J."/>
            <person name="Dead R."/>
            <person name="Young S.K."/>
            <person name="Zeng Q."/>
            <person name="Gargeya S."/>
            <person name="Fitzgerald M."/>
            <person name="Haas B."/>
            <person name="Abouelleil A."/>
            <person name="Alvarado L."/>
            <person name="Arachchi H.M."/>
            <person name="Berlin A."/>
            <person name="Brown A."/>
            <person name="Chapman S.B."/>
            <person name="Chen Z."/>
            <person name="Dunbar C."/>
            <person name="Freedman E."/>
            <person name="Gearin G."/>
            <person name="Gellesch M."/>
            <person name="Goldberg J."/>
            <person name="Griggs A."/>
            <person name="Gujja S."/>
            <person name="Heiman D."/>
            <person name="Howarth C."/>
            <person name="Larson L."/>
            <person name="Lui A."/>
            <person name="MacDonald P.J.P."/>
            <person name="Mehta T."/>
            <person name="Montmayeur A."/>
            <person name="Murphy C."/>
            <person name="Neiman D."/>
            <person name="Pearson M."/>
            <person name="Priest M."/>
            <person name="Roberts A."/>
            <person name="Saif S."/>
            <person name="Shea T."/>
            <person name="Shenoy N."/>
            <person name="Sisk P."/>
            <person name="Stolte C."/>
            <person name="Sykes S."/>
            <person name="Yandava C."/>
            <person name="Wortman J."/>
            <person name="Nusbaum C."/>
            <person name="Birren B."/>
        </authorList>
    </citation>
    <scope>NUCLEOTIDE SEQUENCE</scope>
    <source>
        <strain evidence="2">R3-111a-1</strain>
    </source>
</reference>
<feature type="region of interest" description="Disordered" evidence="1">
    <location>
        <begin position="1"/>
        <end position="92"/>
    </location>
</feature>
<sequence>MPSLTRVPSSTKSTKSSTKSSKSSKSTSTRDSHGTRSTESYESSSSNATTIANSVHGSHVRTAKPSGPTTKPVVHQQQPRREPQHITDEYREDWCDSSYEDLSPGTCVHPRDSVDTYASTSPSQANLVDEEDDDAHSQRSSGHDEIPPLPLYRHEVVEPNVRPTTPNEFAKLFPSLNRLSIRHDEFTSDGNMNLRVDTPVRSSRRRGAAQLFHLRMYDLARREFSLRRYCRDSGREVCNSKRKFASPATPASSKKDGREAAASDSSCSTSSSAAMPAEKRQEAARPSLPRAVSSAFKNFSSRPQSKRVQSSPATATMAGSKRPGSSGSSSSSDHEPPFWGAAAKKTATPALPTNIIKLEFSNYARIEIERRGKSSSDSKRYDFEWWGQKYSWRRTTDKHTGAVSFHLVRDGGAAKKGDSTVVAHIVPETRSPIQVADDEEAGGWVPPCHMWINDESVLDAMTDVADVIVATGLIALVDDCIKERWQTPKMHRIPLTSRTVNLDSVGPKAFIRQVFGRRNSAGSTSPSKPAPHGEKYGKHEDGYGYSGYEHDYQRHRHAVPVPAY</sequence>
<evidence type="ECO:0000313" key="4">
    <source>
        <dbReference type="Proteomes" id="UP000006039"/>
    </source>
</evidence>
<feature type="compositionally biased region" description="Polar residues" evidence="1">
    <location>
        <begin position="116"/>
        <end position="126"/>
    </location>
</feature>
<feature type="compositionally biased region" description="Basic and acidic residues" evidence="1">
    <location>
        <begin position="135"/>
        <end position="150"/>
    </location>
</feature>
<evidence type="ECO:0000256" key="1">
    <source>
        <dbReference type="SAM" id="MobiDB-lite"/>
    </source>
</evidence>
<feature type="compositionally biased region" description="Basic and acidic residues" evidence="1">
    <location>
        <begin position="531"/>
        <end position="540"/>
    </location>
</feature>
<evidence type="ECO:0000313" key="2">
    <source>
        <dbReference type="EMBL" id="EJT77940.1"/>
    </source>
</evidence>
<dbReference type="Proteomes" id="UP000006039">
    <property type="component" value="Unassembled WGS sequence"/>
</dbReference>
<feature type="compositionally biased region" description="Low complexity" evidence="1">
    <location>
        <begin position="262"/>
        <end position="274"/>
    </location>
</feature>
<protein>
    <submittedName>
        <fullName evidence="2 3">Uncharacterized protein</fullName>
    </submittedName>
</protein>
<feature type="region of interest" description="Disordered" evidence="1">
    <location>
        <begin position="241"/>
        <end position="340"/>
    </location>
</feature>
<feature type="compositionally biased region" description="Basic and acidic residues" evidence="1">
    <location>
        <begin position="79"/>
        <end position="92"/>
    </location>
</feature>
<feature type="region of interest" description="Disordered" evidence="1">
    <location>
        <begin position="106"/>
        <end position="150"/>
    </location>
</feature>
<reference evidence="3" key="4">
    <citation type="journal article" date="2015" name="G3 (Bethesda)">
        <title>Genome sequences of three phytopathogenic species of the Magnaporthaceae family of fungi.</title>
        <authorList>
            <person name="Okagaki L.H."/>
            <person name="Nunes C.C."/>
            <person name="Sailsbery J."/>
            <person name="Clay B."/>
            <person name="Brown D."/>
            <person name="John T."/>
            <person name="Oh Y."/>
            <person name="Young N."/>
            <person name="Fitzgerald M."/>
            <person name="Haas B.J."/>
            <person name="Zeng Q."/>
            <person name="Young S."/>
            <person name="Adiconis X."/>
            <person name="Fan L."/>
            <person name="Levin J.Z."/>
            <person name="Mitchell T.K."/>
            <person name="Okubara P.A."/>
            <person name="Farman M.L."/>
            <person name="Kohn L.M."/>
            <person name="Birren B."/>
            <person name="Ma L.-J."/>
            <person name="Dean R.A."/>
        </authorList>
    </citation>
    <scope>NUCLEOTIDE SEQUENCE</scope>
    <source>
        <strain evidence="3">R3-111a-1</strain>
    </source>
</reference>
<dbReference type="EnsemblFungi" id="EJT77940">
    <property type="protein sequence ID" value="EJT77940"/>
    <property type="gene ID" value="GGTG_03043"/>
</dbReference>
<feature type="region of interest" description="Disordered" evidence="1">
    <location>
        <begin position="516"/>
        <end position="540"/>
    </location>
</feature>
<reference evidence="2" key="2">
    <citation type="submission" date="2010-07" db="EMBL/GenBank/DDBJ databases">
        <authorList>
            <consortium name="The Broad Institute Genome Sequencing Platform"/>
            <consortium name="Broad Institute Genome Sequencing Center for Infectious Disease"/>
            <person name="Ma L.-J."/>
            <person name="Dead R."/>
            <person name="Young S."/>
            <person name="Zeng Q."/>
            <person name="Koehrsen M."/>
            <person name="Alvarado L."/>
            <person name="Berlin A."/>
            <person name="Chapman S.B."/>
            <person name="Chen Z."/>
            <person name="Freedman E."/>
            <person name="Gellesch M."/>
            <person name="Goldberg J."/>
            <person name="Griggs A."/>
            <person name="Gujja S."/>
            <person name="Heilman E.R."/>
            <person name="Heiman D."/>
            <person name="Hepburn T."/>
            <person name="Howarth C."/>
            <person name="Jen D."/>
            <person name="Larson L."/>
            <person name="Mehta T."/>
            <person name="Neiman D."/>
            <person name="Pearson M."/>
            <person name="Roberts A."/>
            <person name="Saif S."/>
            <person name="Shea T."/>
            <person name="Shenoy N."/>
            <person name="Sisk P."/>
            <person name="Stolte C."/>
            <person name="Sykes S."/>
            <person name="Walk T."/>
            <person name="White J."/>
            <person name="Yandava C."/>
            <person name="Haas B."/>
            <person name="Nusbaum C."/>
            <person name="Birren B."/>
        </authorList>
    </citation>
    <scope>NUCLEOTIDE SEQUENCE</scope>
    <source>
        <strain evidence="2">R3-111a-1</strain>
    </source>
</reference>
<dbReference type="AlphaFoldDB" id="J3NP37"/>
<dbReference type="OrthoDB" id="5317787at2759"/>
<feature type="compositionally biased region" description="Low complexity" evidence="1">
    <location>
        <begin position="37"/>
        <end position="54"/>
    </location>
</feature>
<dbReference type="HOGENOM" id="CLU_033074_2_0_1"/>
<gene>
    <name evidence="3" type="primary">20343501</name>
    <name evidence="2" type="ORF">GGTG_03043</name>
</gene>
<dbReference type="VEuPathDB" id="FungiDB:GGTG_03043"/>
<dbReference type="EMBL" id="GL385396">
    <property type="protein sequence ID" value="EJT77940.1"/>
    <property type="molecule type" value="Genomic_DNA"/>
</dbReference>
<dbReference type="STRING" id="644352.J3NP37"/>
<evidence type="ECO:0000313" key="3">
    <source>
        <dbReference type="EnsemblFungi" id="EJT77940"/>
    </source>
</evidence>
<keyword evidence="4" id="KW-1185">Reference proteome</keyword>
<organism evidence="2">
    <name type="scientific">Gaeumannomyces tritici (strain R3-111a-1)</name>
    <name type="common">Wheat and barley take-all root rot fungus</name>
    <name type="synonym">Gaeumannomyces graminis var. tritici</name>
    <dbReference type="NCBI Taxonomy" id="644352"/>
    <lineage>
        <taxon>Eukaryota</taxon>
        <taxon>Fungi</taxon>
        <taxon>Dikarya</taxon>
        <taxon>Ascomycota</taxon>
        <taxon>Pezizomycotina</taxon>
        <taxon>Sordariomycetes</taxon>
        <taxon>Sordariomycetidae</taxon>
        <taxon>Magnaporthales</taxon>
        <taxon>Magnaporthaceae</taxon>
        <taxon>Gaeumannomyces</taxon>
    </lineage>
</organism>
<name>J3NP37_GAET3</name>
<dbReference type="eggNOG" id="ENOG502QTVK">
    <property type="taxonomic scope" value="Eukaryota"/>
</dbReference>
<accession>J3NP37</accession>
<dbReference type="RefSeq" id="XP_009219085.1">
    <property type="nucleotide sequence ID" value="XM_009220821.1"/>
</dbReference>
<reference evidence="4" key="1">
    <citation type="submission" date="2010-07" db="EMBL/GenBank/DDBJ databases">
        <title>The genome sequence of Gaeumannomyces graminis var. tritici strain R3-111a-1.</title>
        <authorList>
            <consortium name="The Broad Institute Genome Sequencing Platform"/>
            <person name="Ma L.-J."/>
            <person name="Dead R."/>
            <person name="Young S."/>
            <person name="Zeng Q."/>
            <person name="Koehrsen M."/>
            <person name="Alvarado L."/>
            <person name="Berlin A."/>
            <person name="Chapman S.B."/>
            <person name="Chen Z."/>
            <person name="Freedman E."/>
            <person name="Gellesch M."/>
            <person name="Goldberg J."/>
            <person name="Griggs A."/>
            <person name="Gujja S."/>
            <person name="Heilman E.R."/>
            <person name="Heiman D."/>
            <person name="Hepburn T."/>
            <person name="Howarth C."/>
            <person name="Jen D."/>
            <person name="Larson L."/>
            <person name="Mehta T."/>
            <person name="Neiman D."/>
            <person name="Pearson M."/>
            <person name="Roberts A."/>
            <person name="Saif S."/>
            <person name="Shea T."/>
            <person name="Shenoy N."/>
            <person name="Sisk P."/>
            <person name="Stolte C."/>
            <person name="Sykes S."/>
            <person name="Walk T."/>
            <person name="White J."/>
            <person name="Yandava C."/>
            <person name="Haas B."/>
            <person name="Nusbaum C."/>
            <person name="Birren B."/>
        </authorList>
    </citation>
    <scope>NUCLEOTIDE SEQUENCE [LARGE SCALE GENOMIC DNA]</scope>
    <source>
        <strain evidence="4">R3-111a-1</strain>
    </source>
</reference>
<reference evidence="3" key="5">
    <citation type="submission" date="2018-04" db="UniProtKB">
        <authorList>
            <consortium name="EnsemblFungi"/>
        </authorList>
    </citation>
    <scope>IDENTIFICATION</scope>
    <source>
        <strain evidence="3">R3-111a-1</strain>
    </source>
</reference>